<dbReference type="AlphaFoldDB" id="T0JW83"/>
<sequence>MGARGIWGGLSFTKAWGATEGGMMGLLRLRKHNVSHSVF</sequence>
<gene>
    <name evidence="1" type="ORF">CGLO_13619</name>
</gene>
<accession>T0JW83</accession>
<dbReference type="EMBL" id="AMYD01003033">
    <property type="protein sequence ID" value="EQB47257.1"/>
    <property type="molecule type" value="Genomic_DNA"/>
</dbReference>
<dbReference type="Proteomes" id="UP000015530">
    <property type="component" value="Unassembled WGS sequence"/>
</dbReference>
<dbReference type="HOGENOM" id="CLU_3320005_0_0_1"/>
<protein>
    <submittedName>
        <fullName evidence="1">Uncharacterized protein</fullName>
    </submittedName>
</protein>
<evidence type="ECO:0000313" key="1">
    <source>
        <dbReference type="EMBL" id="EQB47257.1"/>
    </source>
</evidence>
<comment type="caution">
    <text evidence="1">The sequence shown here is derived from an EMBL/GenBank/DDBJ whole genome shotgun (WGS) entry which is preliminary data.</text>
</comment>
<proteinExistence type="predicted"/>
<reference evidence="2" key="1">
    <citation type="journal article" date="2013" name="Mol. Plant Microbe Interact.">
        <title>Global aspects of pacC regulation of pathogenicity genes in Colletotrichum gloeosporioides as revealed by transcriptome analysis.</title>
        <authorList>
            <person name="Alkan N."/>
            <person name="Meng X."/>
            <person name="Friedlander G."/>
            <person name="Reuveni E."/>
            <person name="Sukno S."/>
            <person name="Sherman A."/>
            <person name="Thon M."/>
            <person name="Fluhr R."/>
            <person name="Prusky D."/>
        </authorList>
    </citation>
    <scope>NUCLEOTIDE SEQUENCE [LARGE SCALE GENOMIC DNA]</scope>
    <source>
        <strain evidence="2">Cg-14</strain>
    </source>
</reference>
<organism evidence="1 2">
    <name type="scientific">Colletotrichum gloeosporioides (strain Cg-14)</name>
    <name type="common">Anthracnose fungus</name>
    <name type="synonym">Glomerella cingulata</name>
    <dbReference type="NCBI Taxonomy" id="1237896"/>
    <lineage>
        <taxon>Eukaryota</taxon>
        <taxon>Fungi</taxon>
        <taxon>Dikarya</taxon>
        <taxon>Ascomycota</taxon>
        <taxon>Pezizomycotina</taxon>
        <taxon>Sordariomycetes</taxon>
        <taxon>Hypocreomycetidae</taxon>
        <taxon>Glomerellales</taxon>
        <taxon>Glomerellaceae</taxon>
        <taxon>Colletotrichum</taxon>
        <taxon>Colletotrichum gloeosporioides species complex</taxon>
    </lineage>
</organism>
<evidence type="ECO:0000313" key="2">
    <source>
        <dbReference type="Proteomes" id="UP000015530"/>
    </source>
</evidence>
<name>T0JW83_COLGC</name>